<reference evidence="2" key="2">
    <citation type="submission" date="2013-09" db="EMBL/GenBank/DDBJ databases">
        <title>Draft genome sequence of Alistipes putredinis (DSM 17216).</title>
        <authorList>
            <person name="Sudarsanam P."/>
            <person name="Ley R."/>
            <person name="Guruge J."/>
            <person name="Turnbaugh P.J."/>
            <person name="Mahowald M."/>
            <person name="Liep D."/>
            <person name="Gordon J."/>
        </authorList>
    </citation>
    <scope>NUCLEOTIDE SEQUENCE</scope>
    <source>
        <strain evidence="2">DSM 17216</strain>
    </source>
</reference>
<sequence>MYLLESTAHQIPSEKEQGKVGITGSAKSRDNRSPVRRDKRQTTVH</sequence>
<dbReference type="Proteomes" id="UP000005819">
    <property type="component" value="Unassembled WGS sequence"/>
</dbReference>
<evidence type="ECO:0000313" key="3">
    <source>
        <dbReference type="Proteomes" id="UP000005819"/>
    </source>
</evidence>
<protein>
    <submittedName>
        <fullName evidence="2">Uncharacterized protein</fullName>
    </submittedName>
</protein>
<dbReference type="EMBL" id="ABFK02000020">
    <property type="protein sequence ID" value="EDS02503.1"/>
    <property type="molecule type" value="Genomic_DNA"/>
</dbReference>
<feature type="compositionally biased region" description="Basic and acidic residues" evidence="1">
    <location>
        <begin position="27"/>
        <end position="36"/>
    </location>
</feature>
<gene>
    <name evidence="2" type="ORF">ALIPUT_02030</name>
</gene>
<name>B0MYC5_9BACT</name>
<proteinExistence type="predicted"/>
<dbReference type="HOGENOM" id="CLU_3195266_0_0_10"/>
<dbReference type="AlphaFoldDB" id="B0MYC5"/>
<comment type="caution">
    <text evidence="2">The sequence shown here is derived from an EMBL/GenBank/DDBJ whole genome shotgun (WGS) entry which is preliminary data.</text>
</comment>
<keyword evidence="3" id="KW-1185">Reference proteome</keyword>
<evidence type="ECO:0000313" key="2">
    <source>
        <dbReference type="EMBL" id="EDS02503.1"/>
    </source>
</evidence>
<reference evidence="2" key="1">
    <citation type="submission" date="2007-10" db="EMBL/GenBank/DDBJ databases">
        <authorList>
            <person name="Fulton L."/>
            <person name="Clifton S."/>
            <person name="Fulton B."/>
            <person name="Xu J."/>
            <person name="Minx P."/>
            <person name="Pepin K.H."/>
            <person name="Johnson M."/>
            <person name="Thiruvilangam P."/>
            <person name="Bhonagiri V."/>
            <person name="Nash W.E."/>
            <person name="Mardis E.R."/>
            <person name="Wilson R.K."/>
        </authorList>
    </citation>
    <scope>NUCLEOTIDE SEQUENCE [LARGE SCALE GENOMIC DNA]</scope>
    <source>
        <strain evidence="2">DSM 17216</strain>
    </source>
</reference>
<feature type="region of interest" description="Disordered" evidence="1">
    <location>
        <begin position="1"/>
        <end position="45"/>
    </location>
</feature>
<organism evidence="2 3">
    <name type="scientific">Alistipes putredinis DSM 17216</name>
    <dbReference type="NCBI Taxonomy" id="445970"/>
    <lineage>
        <taxon>Bacteria</taxon>
        <taxon>Pseudomonadati</taxon>
        <taxon>Bacteroidota</taxon>
        <taxon>Bacteroidia</taxon>
        <taxon>Bacteroidales</taxon>
        <taxon>Rikenellaceae</taxon>
        <taxon>Alistipes</taxon>
    </lineage>
</organism>
<accession>B0MYC5</accession>
<evidence type="ECO:0000256" key="1">
    <source>
        <dbReference type="SAM" id="MobiDB-lite"/>
    </source>
</evidence>